<proteinExistence type="predicted"/>
<dbReference type="AlphaFoldDB" id="A0A4Z1FVR4"/>
<sequence>MRNRSPVGRAKELLMRKRWSEGFRGLGIKIDQVRREGVRGKEEDGQESDYDWQHSQTVSCGMFLFPDPIMSDLHGLFEIARRFNVM</sequence>
<organism evidence="1 2">
    <name type="scientific">Botrytis paeoniae</name>
    <dbReference type="NCBI Taxonomy" id="278948"/>
    <lineage>
        <taxon>Eukaryota</taxon>
        <taxon>Fungi</taxon>
        <taxon>Dikarya</taxon>
        <taxon>Ascomycota</taxon>
        <taxon>Pezizomycotina</taxon>
        <taxon>Leotiomycetes</taxon>
        <taxon>Helotiales</taxon>
        <taxon>Sclerotiniaceae</taxon>
        <taxon>Botrytis</taxon>
    </lineage>
</organism>
<keyword evidence="2" id="KW-1185">Reference proteome</keyword>
<protein>
    <submittedName>
        <fullName evidence="1">Uncharacterized protein</fullName>
    </submittedName>
</protein>
<accession>A0A4Z1FVR4</accession>
<evidence type="ECO:0000313" key="1">
    <source>
        <dbReference type="EMBL" id="TGO28615.1"/>
    </source>
</evidence>
<dbReference type="EMBL" id="PQXI01000025">
    <property type="protein sequence ID" value="TGO28615.1"/>
    <property type="molecule type" value="Genomic_DNA"/>
</dbReference>
<gene>
    <name evidence="1" type="ORF">BPAE_0025g00240</name>
</gene>
<comment type="caution">
    <text evidence="1">The sequence shown here is derived from an EMBL/GenBank/DDBJ whole genome shotgun (WGS) entry which is preliminary data.</text>
</comment>
<evidence type="ECO:0000313" key="2">
    <source>
        <dbReference type="Proteomes" id="UP000297910"/>
    </source>
</evidence>
<dbReference type="Proteomes" id="UP000297910">
    <property type="component" value="Unassembled WGS sequence"/>
</dbReference>
<name>A0A4Z1FVR4_9HELO</name>
<reference evidence="1 2" key="1">
    <citation type="submission" date="2017-12" db="EMBL/GenBank/DDBJ databases">
        <title>Comparative genomics of Botrytis spp.</title>
        <authorList>
            <person name="Valero-Jimenez C.A."/>
            <person name="Tapia P."/>
            <person name="Veloso J."/>
            <person name="Silva-Moreno E."/>
            <person name="Staats M."/>
            <person name="Valdes J.H."/>
            <person name="Van Kan J.A.L."/>
        </authorList>
    </citation>
    <scope>NUCLEOTIDE SEQUENCE [LARGE SCALE GENOMIC DNA]</scope>
    <source>
        <strain evidence="1 2">Bp0003</strain>
    </source>
</reference>